<accession>A0A9P6RG33</accession>
<dbReference type="OrthoDB" id="2436349at2759"/>
<comment type="caution">
    <text evidence="1">The sequence shown here is derived from an EMBL/GenBank/DDBJ whole genome shotgun (WGS) entry which is preliminary data.</text>
</comment>
<proteinExistence type="predicted"/>
<dbReference type="AlphaFoldDB" id="A0A9P6RG33"/>
<protein>
    <submittedName>
        <fullName evidence="1">Uncharacterized protein</fullName>
    </submittedName>
</protein>
<name>A0A9P6RG33_9FUNG</name>
<reference evidence="1" key="1">
    <citation type="journal article" date="2020" name="Fungal Divers.">
        <title>Resolving the Mortierellaceae phylogeny through synthesis of multi-gene phylogenetics and phylogenomics.</title>
        <authorList>
            <person name="Vandepol N."/>
            <person name="Liber J."/>
            <person name="Desiro A."/>
            <person name="Na H."/>
            <person name="Kennedy M."/>
            <person name="Barry K."/>
            <person name="Grigoriev I.V."/>
            <person name="Miller A.N."/>
            <person name="O'Donnell K."/>
            <person name="Stajich J.E."/>
            <person name="Bonito G."/>
        </authorList>
    </citation>
    <scope>NUCLEOTIDE SEQUENCE</scope>
    <source>
        <strain evidence="1">REB-010B</strain>
    </source>
</reference>
<sequence>MRTFSFKNCVALPDIKISIVLAFPNLEELAVSSIQDLWESGGEFETILGRDYPFTKLKLLEVVDIRGPQWKEVSNWDTACTWIKRGVKPKNRDEKEAVTNAYATLNQGQQQQQQQEQLTEGGVVLCTEFSYPHGQYLSQEGIRVRHVRMRPSNNVRIETLWLPCCRQLETLSLSTAGRAHFPSHLLSVGMKLDRPLNQDTVIKHLPWMETLTSLHLRGRGNESPVWTKWMREILLMMKALNDFMLLEPMSDLALFEGMGRDRVRMIELGQGQDLTQETEGQLHGDERDMRFERPFLKRLTIRRASSATSTIAQWEGTLWRQFRFLEVLDVDDESNADVA</sequence>
<keyword evidence="2" id="KW-1185">Reference proteome</keyword>
<dbReference type="EMBL" id="JAAAIP010000320">
    <property type="protein sequence ID" value="KAG0319518.1"/>
    <property type="molecule type" value="Genomic_DNA"/>
</dbReference>
<gene>
    <name evidence="1" type="ORF">BGZ99_005073</name>
</gene>
<evidence type="ECO:0000313" key="1">
    <source>
        <dbReference type="EMBL" id="KAG0319518.1"/>
    </source>
</evidence>
<organism evidence="1 2">
    <name type="scientific">Dissophora globulifera</name>
    <dbReference type="NCBI Taxonomy" id="979702"/>
    <lineage>
        <taxon>Eukaryota</taxon>
        <taxon>Fungi</taxon>
        <taxon>Fungi incertae sedis</taxon>
        <taxon>Mucoromycota</taxon>
        <taxon>Mortierellomycotina</taxon>
        <taxon>Mortierellomycetes</taxon>
        <taxon>Mortierellales</taxon>
        <taxon>Mortierellaceae</taxon>
        <taxon>Dissophora</taxon>
    </lineage>
</organism>
<dbReference type="Proteomes" id="UP000738325">
    <property type="component" value="Unassembled WGS sequence"/>
</dbReference>
<evidence type="ECO:0000313" key="2">
    <source>
        <dbReference type="Proteomes" id="UP000738325"/>
    </source>
</evidence>